<evidence type="ECO:0000313" key="7">
    <source>
        <dbReference type="EMBL" id="SMC52676.1"/>
    </source>
</evidence>
<evidence type="ECO:0000256" key="4">
    <source>
        <dbReference type="ARBA" id="ARBA00023163"/>
    </source>
</evidence>
<evidence type="ECO:0000259" key="6">
    <source>
        <dbReference type="Pfam" id="PF08281"/>
    </source>
</evidence>
<proteinExistence type="inferred from homology"/>
<dbReference type="Gene3D" id="1.10.1740.10">
    <property type="match status" value="1"/>
</dbReference>
<evidence type="ECO:0000313" key="8">
    <source>
        <dbReference type="Proteomes" id="UP000192756"/>
    </source>
</evidence>
<dbReference type="PANTHER" id="PTHR43133:SF46">
    <property type="entry name" value="RNA POLYMERASE SIGMA-70 FACTOR ECF SUBFAMILY"/>
    <property type="match status" value="1"/>
</dbReference>
<dbReference type="Proteomes" id="UP000192756">
    <property type="component" value="Unassembled WGS sequence"/>
</dbReference>
<dbReference type="NCBIfam" id="TIGR02937">
    <property type="entry name" value="sigma70-ECF"/>
    <property type="match status" value="1"/>
</dbReference>
<dbReference type="InterPro" id="IPR014284">
    <property type="entry name" value="RNA_pol_sigma-70_dom"/>
</dbReference>
<dbReference type="STRING" id="151894.SAMN04488524_1026"/>
<dbReference type="GO" id="GO:0016987">
    <property type="term" value="F:sigma factor activity"/>
    <property type="evidence" value="ECO:0007669"/>
    <property type="project" value="UniProtKB-KW"/>
</dbReference>
<dbReference type="EMBL" id="FWXT01000001">
    <property type="protein sequence ID" value="SMC52676.1"/>
    <property type="molecule type" value="Genomic_DNA"/>
</dbReference>
<keyword evidence="3" id="KW-0731">Sigma factor</keyword>
<dbReference type="OrthoDB" id="665981at2"/>
<evidence type="ECO:0000256" key="3">
    <source>
        <dbReference type="ARBA" id="ARBA00023082"/>
    </source>
</evidence>
<protein>
    <submittedName>
        <fullName evidence="7">RNA polymerase sigma-70 factor, ECF subfamily</fullName>
    </submittedName>
</protein>
<dbReference type="RefSeq" id="WP_084237305.1">
    <property type="nucleotide sequence ID" value="NZ_FWXT01000001.1"/>
</dbReference>
<dbReference type="InterPro" id="IPR013249">
    <property type="entry name" value="RNA_pol_sigma70_r4_t2"/>
</dbReference>
<gene>
    <name evidence="7" type="ORF">SAMN04488524_1026</name>
</gene>
<dbReference type="GO" id="GO:0006352">
    <property type="term" value="P:DNA-templated transcription initiation"/>
    <property type="evidence" value="ECO:0007669"/>
    <property type="project" value="InterPro"/>
</dbReference>
<dbReference type="SUPFAM" id="SSF88946">
    <property type="entry name" value="Sigma2 domain of RNA polymerase sigma factors"/>
    <property type="match status" value="1"/>
</dbReference>
<dbReference type="Gene3D" id="1.10.10.10">
    <property type="entry name" value="Winged helix-like DNA-binding domain superfamily/Winged helix DNA-binding domain"/>
    <property type="match status" value="1"/>
</dbReference>
<feature type="domain" description="RNA polymerase sigma-70 region 2" evidence="5">
    <location>
        <begin position="26"/>
        <end position="90"/>
    </location>
</feature>
<dbReference type="Pfam" id="PF08281">
    <property type="entry name" value="Sigma70_r4_2"/>
    <property type="match status" value="1"/>
</dbReference>
<dbReference type="SUPFAM" id="SSF88659">
    <property type="entry name" value="Sigma3 and sigma4 domains of RNA polymerase sigma factors"/>
    <property type="match status" value="1"/>
</dbReference>
<evidence type="ECO:0000256" key="1">
    <source>
        <dbReference type="ARBA" id="ARBA00010641"/>
    </source>
</evidence>
<dbReference type="InterPro" id="IPR036388">
    <property type="entry name" value="WH-like_DNA-bd_sf"/>
</dbReference>
<dbReference type="InterPro" id="IPR039425">
    <property type="entry name" value="RNA_pol_sigma-70-like"/>
</dbReference>
<accession>A0A1W1ZWE3</accession>
<keyword evidence="2" id="KW-0805">Transcription regulation</keyword>
<keyword evidence="4" id="KW-0804">Transcription</keyword>
<dbReference type="PANTHER" id="PTHR43133">
    <property type="entry name" value="RNA POLYMERASE ECF-TYPE SIGMA FACTO"/>
    <property type="match status" value="1"/>
</dbReference>
<feature type="domain" description="RNA polymerase sigma factor 70 region 4 type 2" evidence="6">
    <location>
        <begin position="127"/>
        <end position="172"/>
    </location>
</feature>
<evidence type="ECO:0000259" key="5">
    <source>
        <dbReference type="Pfam" id="PF04542"/>
    </source>
</evidence>
<dbReference type="InterPro" id="IPR007627">
    <property type="entry name" value="RNA_pol_sigma70_r2"/>
</dbReference>
<dbReference type="InterPro" id="IPR013325">
    <property type="entry name" value="RNA_pol_sigma_r2"/>
</dbReference>
<sequence length="196" mass="22729">MLDRNNPDDELWEAIKSGSVSAFELLFDRYWQAVYTTAFSFLNDAEAAAEIANDTFLNIWRKKDTLDIGSFKNYLTTSARYHTYKVLKAKKKMRLAYVENYDQLPVSEILVQNEGEEKIRYLNLQADIENALLDLPKRCREIFLLSRIANLTNVEIAERLSISKRTVENQICIAQKYLQRNIKDIALTLLLAGILR</sequence>
<organism evidence="7 8">
    <name type="scientific">Pedobacter africanus</name>
    <dbReference type="NCBI Taxonomy" id="151894"/>
    <lineage>
        <taxon>Bacteria</taxon>
        <taxon>Pseudomonadati</taxon>
        <taxon>Bacteroidota</taxon>
        <taxon>Sphingobacteriia</taxon>
        <taxon>Sphingobacteriales</taxon>
        <taxon>Sphingobacteriaceae</taxon>
        <taxon>Pedobacter</taxon>
    </lineage>
</organism>
<reference evidence="8" key="1">
    <citation type="submission" date="2017-04" db="EMBL/GenBank/DDBJ databases">
        <authorList>
            <person name="Varghese N."/>
            <person name="Submissions S."/>
        </authorList>
    </citation>
    <scope>NUCLEOTIDE SEQUENCE [LARGE SCALE GENOMIC DNA]</scope>
    <source>
        <strain evidence="8">DSM 12126</strain>
    </source>
</reference>
<dbReference type="Pfam" id="PF04542">
    <property type="entry name" value="Sigma70_r2"/>
    <property type="match status" value="1"/>
</dbReference>
<keyword evidence="8" id="KW-1185">Reference proteome</keyword>
<dbReference type="InterPro" id="IPR013324">
    <property type="entry name" value="RNA_pol_sigma_r3/r4-like"/>
</dbReference>
<dbReference type="AlphaFoldDB" id="A0A1W1ZWE3"/>
<evidence type="ECO:0000256" key="2">
    <source>
        <dbReference type="ARBA" id="ARBA00023015"/>
    </source>
</evidence>
<dbReference type="GO" id="GO:0003677">
    <property type="term" value="F:DNA binding"/>
    <property type="evidence" value="ECO:0007669"/>
    <property type="project" value="InterPro"/>
</dbReference>
<name>A0A1W1ZWE3_9SPHI</name>
<comment type="similarity">
    <text evidence="1">Belongs to the sigma-70 factor family. ECF subfamily.</text>
</comment>